<dbReference type="GeneID" id="29080302"/>
<name>A0A1B3AYA5_9CAUD</name>
<accession>A0A1B3AYA5</accession>
<proteinExistence type="predicted"/>
<evidence type="ECO:0000313" key="2">
    <source>
        <dbReference type="Proteomes" id="UP000202170"/>
    </source>
</evidence>
<evidence type="ECO:0000313" key="1">
    <source>
        <dbReference type="EMBL" id="AOE43728.1"/>
    </source>
</evidence>
<dbReference type="RefSeq" id="YP_009287507.1">
    <property type="nucleotide sequence ID" value="NC_031074.1"/>
</dbReference>
<protein>
    <submittedName>
        <fullName evidence="1">Uncharacterized protein</fullName>
    </submittedName>
</protein>
<organism evidence="1 2">
    <name type="scientific">Gordonia phage Bantam</name>
    <dbReference type="NCBI Taxonomy" id="1887641"/>
    <lineage>
        <taxon>Viruses</taxon>
        <taxon>Duplodnaviria</taxon>
        <taxon>Heunggongvirae</taxon>
        <taxon>Uroviricota</taxon>
        <taxon>Caudoviricetes</taxon>
        <taxon>Bantamvirus</taxon>
        <taxon>Bantamvirus bantam</taxon>
    </lineage>
</organism>
<keyword evidence="2" id="KW-1185">Reference proteome</keyword>
<dbReference type="KEGG" id="vg:29080302"/>
<dbReference type="Proteomes" id="UP000202170">
    <property type="component" value="Segment"/>
</dbReference>
<sequence>MESVQFTFDSLPGVTFTATRGGDNGDQWIDIVFHSDADGEFLGQVGTTGPGLQPNQ</sequence>
<reference evidence="2" key="1">
    <citation type="submission" date="2016-07" db="EMBL/GenBank/DDBJ databases">
        <authorList>
            <person name="Florea S."/>
            <person name="Webb J.S."/>
            <person name="Jaromczyk J."/>
            <person name="Schardl C.L."/>
        </authorList>
    </citation>
    <scope>NUCLEOTIDE SEQUENCE [LARGE SCALE GENOMIC DNA]</scope>
</reference>
<dbReference type="EMBL" id="KX557272">
    <property type="protein sequence ID" value="AOE43728.1"/>
    <property type="molecule type" value="Genomic_DNA"/>
</dbReference>
<gene>
    <name evidence="1" type="primary">38</name>
    <name evidence="1" type="ORF">SEA_BANTAM_38</name>
</gene>